<feature type="compositionally biased region" description="Polar residues" evidence="1">
    <location>
        <begin position="1"/>
        <end position="12"/>
    </location>
</feature>
<evidence type="ECO:0000313" key="2">
    <source>
        <dbReference type="EMBL" id="OPH54555.1"/>
    </source>
</evidence>
<feature type="region of interest" description="Disordered" evidence="1">
    <location>
        <begin position="1"/>
        <end position="29"/>
    </location>
</feature>
<dbReference type="AlphaFoldDB" id="A0A1V4HHK8"/>
<evidence type="ECO:0000313" key="3">
    <source>
        <dbReference type="Proteomes" id="UP000190626"/>
    </source>
</evidence>
<name>A0A1V4HHK8_9BACL</name>
<comment type="caution">
    <text evidence="2">The sequence shown here is derived from an EMBL/GenBank/DDBJ whole genome shotgun (WGS) entry which is preliminary data.</text>
</comment>
<protein>
    <submittedName>
        <fullName evidence="2">Uncharacterized protein</fullName>
    </submittedName>
</protein>
<gene>
    <name evidence="2" type="ORF">BC351_31755</name>
</gene>
<keyword evidence="3" id="KW-1185">Reference proteome</keyword>
<proteinExistence type="predicted"/>
<sequence length="76" mass="8796">MVAQNQSQAPEQQSRRERRIHIMQERRRSKKITRKLRAVTFNNDTVTDAGNFQFIEILKANGAKPNKAIRKTCSIA</sequence>
<dbReference type="Proteomes" id="UP000190626">
    <property type="component" value="Unassembled WGS sequence"/>
</dbReference>
<organism evidence="2 3">
    <name type="scientific">Paenibacillus ferrarius</name>
    <dbReference type="NCBI Taxonomy" id="1469647"/>
    <lineage>
        <taxon>Bacteria</taxon>
        <taxon>Bacillati</taxon>
        <taxon>Bacillota</taxon>
        <taxon>Bacilli</taxon>
        <taxon>Bacillales</taxon>
        <taxon>Paenibacillaceae</taxon>
        <taxon>Paenibacillus</taxon>
    </lineage>
</organism>
<dbReference type="OrthoDB" id="6627885at2"/>
<dbReference type="EMBL" id="MBTG01000022">
    <property type="protein sequence ID" value="OPH54555.1"/>
    <property type="molecule type" value="Genomic_DNA"/>
</dbReference>
<reference evidence="3" key="1">
    <citation type="submission" date="2016-07" db="EMBL/GenBank/DDBJ databases">
        <authorList>
            <person name="Florea S."/>
            <person name="Webb J.S."/>
            <person name="Jaromczyk J."/>
            <person name="Schardl C.L."/>
        </authorList>
    </citation>
    <scope>NUCLEOTIDE SEQUENCE [LARGE SCALE GENOMIC DNA]</scope>
    <source>
        <strain evidence="3">CY1</strain>
    </source>
</reference>
<evidence type="ECO:0000256" key="1">
    <source>
        <dbReference type="SAM" id="MobiDB-lite"/>
    </source>
</evidence>
<accession>A0A1V4HHK8</accession>